<evidence type="ECO:0000256" key="6">
    <source>
        <dbReference type="SAM" id="Phobius"/>
    </source>
</evidence>
<evidence type="ECO:0000256" key="1">
    <source>
        <dbReference type="ARBA" id="ARBA00022679"/>
    </source>
</evidence>
<dbReference type="PROSITE" id="PS50011">
    <property type="entry name" value="PROTEIN_KINASE_DOM"/>
    <property type="match status" value="1"/>
</dbReference>
<sequence length="572" mass="58760">MERIGPAPGDELGGYRVVGPLGRGGMGAVYRVRDADGADVALKLVHPYLVEGPARERLGREVAALRRVRHPGVARVLDAELDSTEPFVVTELVDGPSLAARVADRGPLTVAELADVAERLRAALVAVHEAGVLHRDLTPANVLVSDEGPVLIDFGIAQTVEDARVTEAGSVAGTPGYLSPEVLDGAEPSQATDWWGWAATLAFAATGRAPFGVRPLAAVLARVRTGDADLDGLEPAVAEALAGALRTDPAARRDPKALVDRLRAAVDGVVPGTGSLPRTAVLPTGAAPVVVGSRAAVPPDADVEPTVVVGEPSGSVEPGSAPPWTQPPPPWDEAVQPQWQGTAEWGGPREWDGEPEVPADTLPEEAARRRVVSVLAMGVLLAAVGAGWPGLALAVAVGLAVLVRSVGLDVVALRRRRARGGARRGGTAGAVAGWPWYLLRAVLGVLPAALVAASAVLVVGGVGWWLIGTGHWTPVALRAGEVSGDLPGTQAWVERALLVVAVVLGLVVVWFGPMSRSTRIGARFALAALAPPRAGAVTFVLLALAAAGAVATAIVLGQDVVWWPLPGPPDLG</sequence>
<keyword evidence="6" id="KW-0472">Membrane</keyword>
<evidence type="ECO:0000256" key="2">
    <source>
        <dbReference type="ARBA" id="ARBA00022741"/>
    </source>
</evidence>
<feature type="transmembrane region" description="Helical" evidence="6">
    <location>
        <begin position="534"/>
        <end position="556"/>
    </location>
</feature>
<dbReference type="SUPFAM" id="SSF56112">
    <property type="entry name" value="Protein kinase-like (PK-like)"/>
    <property type="match status" value="1"/>
</dbReference>
<gene>
    <name evidence="8" type="ORF">Q6348_05440</name>
</gene>
<dbReference type="Gene3D" id="1.10.510.10">
    <property type="entry name" value="Transferase(Phosphotransferase) domain 1"/>
    <property type="match status" value="1"/>
</dbReference>
<evidence type="ECO:0000313" key="9">
    <source>
        <dbReference type="Proteomes" id="UP001232536"/>
    </source>
</evidence>
<keyword evidence="9" id="KW-1185">Reference proteome</keyword>
<dbReference type="RefSeq" id="WP_304600283.1">
    <property type="nucleotide sequence ID" value="NZ_JAUQYP010000001.1"/>
</dbReference>
<evidence type="ECO:0000259" key="7">
    <source>
        <dbReference type="PROSITE" id="PS50011"/>
    </source>
</evidence>
<evidence type="ECO:0000256" key="3">
    <source>
        <dbReference type="ARBA" id="ARBA00022777"/>
    </source>
</evidence>
<dbReference type="CDD" id="cd14014">
    <property type="entry name" value="STKc_PknB_like"/>
    <property type="match status" value="1"/>
</dbReference>
<dbReference type="InterPro" id="IPR011009">
    <property type="entry name" value="Kinase-like_dom_sf"/>
</dbReference>
<name>A0ABT9D712_9CELL</name>
<dbReference type="Pfam" id="PF00069">
    <property type="entry name" value="Pkinase"/>
    <property type="match status" value="1"/>
</dbReference>
<keyword evidence="6" id="KW-1133">Transmembrane helix</keyword>
<proteinExistence type="predicted"/>
<feature type="transmembrane region" description="Helical" evidence="6">
    <location>
        <begin position="394"/>
        <end position="413"/>
    </location>
</feature>
<feature type="transmembrane region" description="Helical" evidence="6">
    <location>
        <begin position="496"/>
        <end position="513"/>
    </location>
</feature>
<dbReference type="Proteomes" id="UP001232536">
    <property type="component" value="Unassembled WGS sequence"/>
</dbReference>
<dbReference type="InterPro" id="IPR008266">
    <property type="entry name" value="Tyr_kinase_AS"/>
</dbReference>
<dbReference type="EC" id="2.7.11.1" evidence="8"/>
<feature type="domain" description="Protein kinase" evidence="7">
    <location>
        <begin position="15"/>
        <end position="266"/>
    </location>
</feature>
<reference evidence="8 9" key="1">
    <citation type="submission" date="2023-07" db="EMBL/GenBank/DDBJ databases">
        <title>Description of novel actinomycetes strains, isolated from tidal flat sediment.</title>
        <authorList>
            <person name="Lu C."/>
        </authorList>
    </citation>
    <scope>NUCLEOTIDE SEQUENCE [LARGE SCALE GENOMIC DNA]</scope>
    <source>
        <strain evidence="8 9">SYSU T00b441</strain>
    </source>
</reference>
<evidence type="ECO:0000256" key="4">
    <source>
        <dbReference type="ARBA" id="ARBA00022840"/>
    </source>
</evidence>
<dbReference type="Gene3D" id="3.30.200.20">
    <property type="entry name" value="Phosphorylase Kinase, domain 1"/>
    <property type="match status" value="1"/>
</dbReference>
<dbReference type="PROSITE" id="PS00109">
    <property type="entry name" value="PROTEIN_KINASE_TYR"/>
    <property type="match status" value="1"/>
</dbReference>
<accession>A0ABT9D712</accession>
<dbReference type="InterPro" id="IPR000719">
    <property type="entry name" value="Prot_kinase_dom"/>
</dbReference>
<protein>
    <submittedName>
        <fullName evidence="8">Serine/threonine-protein kinase</fullName>
        <ecNumber evidence="8">2.7.11.1</ecNumber>
    </submittedName>
</protein>
<comment type="caution">
    <text evidence="8">The sequence shown here is derived from an EMBL/GenBank/DDBJ whole genome shotgun (WGS) entry which is preliminary data.</text>
</comment>
<dbReference type="PROSITE" id="PS00107">
    <property type="entry name" value="PROTEIN_KINASE_ATP"/>
    <property type="match status" value="1"/>
</dbReference>
<keyword evidence="2 5" id="KW-0547">Nucleotide-binding</keyword>
<keyword evidence="1 8" id="KW-0808">Transferase</keyword>
<dbReference type="InterPro" id="IPR017441">
    <property type="entry name" value="Protein_kinase_ATP_BS"/>
</dbReference>
<keyword evidence="3 8" id="KW-0418">Kinase</keyword>
<feature type="binding site" evidence="5">
    <location>
        <position position="43"/>
    </location>
    <ligand>
        <name>ATP</name>
        <dbReference type="ChEBI" id="CHEBI:30616"/>
    </ligand>
</feature>
<evidence type="ECO:0000256" key="5">
    <source>
        <dbReference type="PROSITE-ProRule" id="PRU10141"/>
    </source>
</evidence>
<dbReference type="GO" id="GO:0004674">
    <property type="term" value="F:protein serine/threonine kinase activity"/>
    <property type="evidence" value="ECO:0007669"/>
    <property type="project" value="UniProtKB-EC"/>
</dbReference>
<keyword evidence="6" id="KW-0812">Transmembrane</keyword>
<keyword evidence="4 5" id="KW-0067">ATP-binding</keyword>
<evidence type="ECO:0000313" key="8">
    <source>
        <dbReference type="EMBL" id="MDO8106639.1"/>
    </source>
</evidence>
<dbReference type="PANTHER" id="PTHR43289:SF34">
    <property type="entry name" value="SERINE_THREONINE-PROTEIN KINASE YBDM-RELATED"/>
    <property type="match status" value="1"/>
</dbReference>
<feature type="transmembrane region" description="Helical" evidence="6">
    <location>
        <begin position="434"/>
        <end position="467"/>
    </location>
</feature>
<dbReference type="PANTHER" id="PTHR43289">
    <property type="entry name" value="MITOGEN-ACTIVATED PROTEIN KINASE KINASE KINASE 20-RELATED"/>
    <property type="match status" value="1"/>
</dbReference>
<organism evidence="8 9">
    <name type="scientific">Actinotalea lenta</name>
    <dbReference type="NCBI Taxonomy" id="3064654"/>
    <lineage>
        <taxon>Bacteria</taxon>
        <taxon>Bacillati</taxon>
        <taxon>Actinomycetota</taxon>
        <taxon>Actinomycetes</taxon>
        <taxon>Micrococcales</taxon>
        <taxon>Cellulomonadaceae</taxon>
        <taxon>Actinotalea</taxon>
    </lineage>
</organism>
<dbReference type="EMBL" id="JAUQYP010000001">
    <property type="protein sequence ID" value="MDO8106639.1"/>
    <property type="molecule type" value="Genomic_DNA"/>
</dbReference>